<feature type="domain" description="RNase H type-1" evidence="1">
    <location>
        <begin position="107"/>
        <end position="204"/>
    </location>
</feature>
<sequence>MKLWWRFQTCNSIWTKFMKAKYCAGHIPRYIQPKLHDAQTWKRMQACCQVMEQYVRWRIEKVDMRLQAKGLHLASKCQSCHSEESLLHVFWNCPIATQVEVFYEIIQGHWCFGFSEKFGAKNSILAELLALHRGLILCRDYGISRVWIEMDAMVVIQMLKKGHHGSHDSRYVLASINKLLTQFSYRISHIPREGNQATDLLANLGHDRQNLHVFVEAFGTLRGILRLDKLGSPYVRIKQM</sequence>
<protein>
    <recommendedName>
        <fullName evidence="1">RNase H type-1 domain-containing protein</fullName>
    </recommendedName>
</protein>
<dbReference type="PANTHER" id="PTHR47723:SF23">
    <property type="entry name" value="REVERSE TRANSCRIPTASE-LIKE PROTEIN"/>
    <property type="match status" value="1"/>
</dbReference>
<dbReference type="InterPro" id="IPR036397">
    <property type="entry name" value="RNaseH_sf"/>
</dbReference>
<dbReference type="EMBL" id="CM001879">
    <property type="protein sequence ID" value="EOX95135.1"/>
    <property type="molecule type" value="Genomic_DNA"/>
</dbReference>
<dbReference type="AlphaFoldDB" id="A0A061DQZ7"/>
<evidence type="ECO:0000259" key="1">
    <source>
        <dbReference type="Pfam" id="PF13456"/>
    </source>
</evidence>
<dbReference type="Proteomes" id="UP000026915">
    <property type="component" value="Chromosome 1"/>
</dbReference>
<dbReference type="InParanoid" id="A0A061DQZ7"/>
<dbReference type="InterPro" id="IPR002156">
    <property type="entry name" value="RNaseH_domain"/>
</dbReference>
<dbReference type="Pfam" id="PF13456">
    <property type="entry name" value="RVT_3"/>
    <property type="match status" value="1"/>
</dbReference>
<dbReference type="eggNOG" id="KOG1075">
    <property type="taxonomic scope" value="Eukaryota"/>
</dbReference>
<dbReference type="InterPro" id="IPR044730">
    <property type="entry name" value="RNase_H-like_dom_plant"/>
</dbReference>
<organism evidence="2 3">
    <name type="scientific">Theobroma cacao</name>
    <name type="common">Cacao</name>
    <name type="synonym">Cocoa</name>
    <dbReference type="NCBI Taxonomy" id="3641"/>
    <lineage>
        <taxon>Eukaryota</taxon>
        <taxon>Viridiplantae</taxon>
        <taxon>Streptophyta</taxon>
        <taxon>Embryophyta</taxon>
        <taxon>Tracheophyta</taxon>
        <taxon>Spermatophyta</taxon>
        <taxon>Magnoliopsida</taxon>
        <taxon>eudicotyledons</taxon>
        <taxon>Gunneridae</taxon>
        <taxon>Pentapetalae</taxon>
        <taxon>rosids</taxon>
        <taxon>malvids</taxon>
        <taxon>Malvales</taxon>
        <taxon>Malvaceae</taxon>
        <taxon>Byttnerioideae</taxon>
        <taxon>Theobroma</taxon>
    </lineage>
</organism>
<dbReference type="HOGENOM" id="CLU_1158117_0_0_1"/>
<dbReference type="InterPro" id="IPR053151">
    <property type="entry name" value="RNase_H-like"/>
</dbReference>
<proteinExistence type="predicted"/>
<keyword evidence="3" id="KW-1185">Reference proteome</keyword>
<dbReference type="PANTHER" id="PTHR47723">
    <property type="entry name" value="OS05G0353850 PROTEIN"/>
    <property type="match status" value="1"/>
</dbReference>
<dbReference type="CDD" id="cd06222">
    <property type="entry name" value="RNase_H_like"/>
    <property type="match status" value="1"/>
</dbReference>
<dbReference type="SUPFAM" id="SSF53098">
    <property type="entry name" value="Ribonuclease H-like"/>
    <property type="match status" value="1"/>
</dbReference>
<dbReference type="GO" id="GO:0004523">
    <property type="term" value="F:RNA-DNA hybrid ribonuclease activity"/>
    <property type="evidence" value="ECO:0007669"/>
    <property type="project" value="InterPro"/>
</dbReference>
<dbReference type="STRING" id="3641.A0A061DQZ7"/>
<dbReference type="Gene3D" id="3.30.420.10">
    <property type="entry name" value="Ribonuclease H-like superfamily/Ribonuclease H"/>
    <property type="match status" value="1"/>
</dbReference>
<accession>A0A061DQZ7</accession>
<reference evidence="2 3" key="1">
    <citation type="journal article" date="2013" name="Genome Biol.">
        <title>The genome sequence of the most widely cultivated cacao type and its use to identify candidate genes regulating pod color.</title>
        <authorList>
            <person name="Motamayor J.C."/>
            <person name="Mockaitis K."/>
            <person name="Schmutz J."/>
            <person name="Haiminen N."/>
            <person name="Iii D.L."/>
            <person name="Cornejo O."/>
            <person name="Findley S.D."/>
            <person name="Zheng P."/>
            <person name="Utro F."/>
            <person name="Royaert S."/>
            <person name="Saski C."/>
            <person name="Jenkins J."/>
            <person name="Podicheti R."/>
            <person name="Zhao M."/>
            <person name="Scheffler B.E."/>
            <person name="Stack J.C."/>
            <person name="Feltus F.A."/>
            <person name="Mustiga G.M."/>
            <person name="Amores F."/>
            <person name="Phillips W."/>
            <person name="Marelli J.P."/>
            <person name="May G.D."/>
            <person name="Shapiro H."/>
            <person name="Ma J."/>
            <person name="Bustamante C.D."/>
            <person name="Schnell R.J."/>
            <person name="Main D."/>
            <person name="Gilbert D."/>
            <person name="Parida L."/>
            <person name="Kuhn D.N."/>
        </authorList>
    </citation>
    <scope>NUCLEOTIDE SEQUENCE [LARGE SCALE GENOMIC DNA]</scope>
    <source>
        <strain evidence="3">cv. Matina 1-6</strain>
    </source>
</reference>
<dbReference type="Gramene" id="EOX95135">
    <property type="protein sequence ID" value="EOX95135"/>
    <property type="gene ID" value="TCM_004691"/>
</dbReference>
<gene>
    <name evidence="2" type="ORF">TCM_004691</name>
</gene>
<evidence type="ECO:0000313" key="2">
    <source>
        <dbReference type="EMBL" id="EOX95135.1"/>
    </source>
</evidence>
<name>A0A061DQZ7_THECC</name>
<evidence type="ECO:0000313" key="3">
    <source>
        <dbReference type="Proteomes" id="UP000026915"/>
    </source>
</evidence>
<dbReference type="InterPro" id="IPR012337">
    <property type="entry name" value="RNaseH-like_sf"/>
</dbReference>
<dbReference type="GO" id="GO:0003676">
    <property type="term" value="F:nucleic acid binding"/>
    <property type="evidence" value="ECO:0007669"/>
    <property type="project" value="InterPro"/>
</dbReference>